<dbReference type="EMBL" id="JACRWE010000001">
    <property type="protein sequence ID" value="MBC5995474.1"/>
    <property type="molecule type" value="Genomic_DNA"/>
</dbReference>
<dbReference type="NCBIfam" id="TIGR01537">
    <property type="entry name" value="portal_HK97"/>
    <property type="match status" value="1"/>
</dbReference>
<name>A0ABR7JKM9_9FIRM</name>
<organism evidence="1 2">
    <name type="scientific">Romboutsia faecis</name>
    <dbReference type="NCBI Taxonomy" id="2764597"/>
    <lineage>
        <taxon>Bacteria</taxon>
        <taxon>Bacillati</taxon>
        <taxon>Bacillota</taxon>
        <taxon>Clostridia</taxon>
        <taxon>Peptostreptococcales</taxon>
        <taxon>Peptostreptococcaceae</taxon>
        <taxon>Romboutsia</taxon>
    </lineage>
</organism>
<gene>
    <name evidence="1" type="ORF">H8923_01760</name>
</gene>
<comment type="caution">
    <text evidence="1">The sequence shown here is derived from an EMBL/GenBank/DDBJ whole genome shotgun (WGS) entry which is preliminary data.</text>
</comment>
<evidence type="ECO:0000313" key="2">
    <source>
        <dbReference type="Proteomes" id="UP000609849"/>
    </source>
</evidence>
<dbReference type="Proteomes" id="UP000609849">
    <property type="component" value="Unassembled WGS sequence"/>
</dbReference>
<dbReference type="InterPro" id="IPR006944">
    <property type="entry name" value="Phage/GTA_portal"/>
</dbReference>
<dbReference type="InterPro" id="IPR006427">
    <property type="entry name" value="Portal_HK97"/>
</dbReference>
<dbReference type="Pfam" id="PF04860">
    <property type="entry name" value="Phage_portal"/>
    <property type="match status" value="1"/>
</dbReference>
<protein>
    <submittedName>
        <fullName evidence="1">Phage portal protein</fullName>
    </submittedName>
</protein>
<sequence>MDIGGEKMGIFNKLFSTSDLSETKVGINDTIVDGETIKFADVNEETARKVVALQSGIDLIANAISTLPCYLYRRNKDGERIKVDDYRNYLLNASPNETVVASNLKYNIVKNLILKGNSYTLIIYDKSGKVKELLYLKNVTVDKVKLSDGTVNFKYSFTLNDKYMTVNHHEMINMIKDNDDSCSYKGRGVLEKGMELLNIAASENKYAYSSLNGVNVKGYLSKDTKLSLEAKENLQKSWKKFYTGADKTSTPILEEGLEFKQLNLKPAEIELLQSRQFTIKQIAMLLNIPFSYLVDSASSYNNSAEEALRFLRQTLSPYIRLMEENFNKYLLTEKEKGQGYFFEFDTQEILRVSVKEQIDYLDKATKGGLMTLAESRRKLNLPYIEGTDILLVPVNMGVLSDGDISPISSDRIDKIEK</sequence>
<reference evidence="1 2" key="1">
    <citation type="submission" date="2020-08" db="EMBL/GenBank/DDBJ databases">
        <authorList>
            <person name="Liu C."/>
            <person name="Sun Q."/>
        </authorList>
    </citation>
    <scope>NUCLEOTIDE SEQUENCE [LARGE SCALE GENOMIC DNA]</scope>
    <source>
        <strain evidence="1 2">NSJ-18</strain>
    </source>
</reference>
<keyword evidence="2" id="KW-1185">Reference proteome</keyword>
<proteinExistence type="predicted"/>
<dbReference type="RefSeq" id="WP_153925222.1">
    <property type="nucleotide sequence ID" value="NZ_JACRWE010000001.1"/>
</dbReference>
<accession>A0ABR7JKM9</accession>
<evidence type="ECO:0000313" key="1">
    <source>
        <dbReference type="EMBL" id="MBC5995474.1"/>
    </source>
</evidence>